<sequence length="44" mass="5147">MIVFLYFSNVFTLLFTIKSNYAVIYGEKRSFVRLKPSSIRGLLN</sequence>
<proteinExistence type="predicted"/>
<feature type="transmembrane region" description="Helical" evidence="1">
    <location>
        <begin position="6"/>
        <end position="25"/>
    </location>
</feature>
<evidence type="ECO:0000256" key="1">
    <source>
        <dbReference type="SAM" id="Phobius"/>
    </source>
</evidence>
<dbReference type="AlphaFoldDB" id="A0A1H4BXI8"/>
<name>A0A1H4BXI8_9BACT</name>
<evidence type="ECO:0000313" key="3">
    <source>
        <dbReference type="Proteomes" id="UP000199041"/>
    </source>
</evidence>
<protein>
    <submittedName>
        <fullName evidence="2">Uncharacterized protein</fullName>
    </submittedName>
</protein>
<reference evidence="2 3" key="1">
    <citation type="submission" date="2016-10" db="EMBL/GenBank/DDBJ databases">
        <authorList>
            <person name="de Groot N.N."/>
        </authorList>
    </citation>
    <scope>NUCLEOTIDE SEQUENCE [LARGE SCALE GENOMIC DNA]</scope>
    <source>
        <strain evidence="2 3">Vu-144</strain>
    </source>
</reference>
<dbReference type="EMBL" id="FNQY01000025">
    <property type="protein sequence ID" value="SEA52784.1"/>
    <property type="molecule type" value="Genomic_DNA"/>
</dbReference>
<keyword evidence="3" id="KW-1185">Reference proteome</keyword>
<organism evidence="2 3">
    <name type="scientific">Arachidicoccus rhizosphaerae</name>
    <dbReference type="NCBI Taxonomy" id="551991"/>
    <lineage>
        <taxon>Bacteria</taxon>
        <taxon>Pseudomonadati</taxon>
        <taxon>Bacteroidota</taxon>
        <taxon>Chitinophagia</taxon>
        <taxon>Chitinophagales</taxon>
        <taxon>Chitinophagaceae</taxon>
        <taxon>Arachidicoccus</taxon>
    </lineage>
</organism>
<keyword evidence="1" id="KW-1133">Transmembrane helix</keyword>
<dbReference type="Proteomes" id="UP000199041">
    <property type="component" value="Unassembled WGS sequence"/>
</dbReference>
<gene>
    <name evidence="2" type="ORF">SAMN05192529_12529</name>
</gene>
<keyword evidence="1" id="KW-0472">Membrane</keyword>
<keyword evidence="1" id="KW-0812">Transmembrane</keyword>
<dbReference type="STRING" id="551991.SAMN05192529_12529"/>
<accession>A0A1H4BXI8</accession>
<evidence type="ECO:0000313" key="2">
    <source>
        <dbReference type="EMBL" id="SEA52784.1"/>
    </source>
</evidence>